<keyword evidence="10 12" id="KW-0472">Membrane</keyword>
<dbReference type="GO" id="GO:0016020">
    <property type="term" value="C:membrane"/>
    <property type="evidence" value="ECO:0007669"/>
    <property type="project" value="UniProtKB-SubCell"/>
</dbReference>
<evidence type="ECO:0000256" key="6">
    <source>
        <dbReference type="ARBA" id="ARBA00022723"/>
    </source>
</evidence>
<evidence type="ECO:0000256" key="7">
    <source>
        <dbReference type="ARBA" id="ARBA00022982"/>
    </source>
</evidence>
<dbReference type="PANTHER" id="PTHR15422:SF45">
    <property type="entry name" value="CYTOCHROME B561 DOMAIN-CONTAINING PROTEIN"/>
    <property type="match status" value="1"/>
</dbReference>
<dbReference type="AlphaFoldDB" id="A0A061IXU1"/>
<dbReference type="EMBL" id="AUPL01004821">
    <property type="protein sequence ID" value="ESL07489.1"/>
    <property type="molecule type" value="Genomic_DNA"/>
</dbReference>
<accession>A0A061IXU1</accession>
<evidence type="ECO:0000256" key="10">
    <source>
        <dbReference type="ARBA" id="ARBA00023136"/>
    </source>
</evidence>
<evidence type="ECO:0000313" key="14">
    <source>
        <dbReference type="EMBL" id="ESL07489.1"/>
    </source>
</evidence>
<sequence length="236" mass="26833">MERPQSPAILSVPDEQRPSTHDAQGFTTATSAMEVVPVNVWIRRFASVIVVLLFIFVIASSSRTLWTDVFIYHPIFMSVAFFVVVPELIFSIAALQGYLREMRPRHSILRAHRRCALTLKTVCAVGIVAVEWSKFQRSKMHFVTWHACIGGVCELSQVLETLLGLIIFHGVLDHRLAISQRATLRRVHRYLGAIVIVTGVFSMTLGMFSHFALRTFEILFLWLFFVIFPTVSVLWA</sequence>
<evidence type="ECO:0000256" key="9">
    <source>
        <dbReference type="ARBA" id="ARBA00023004"/>
    </source>
</evidence>
<evidence type="ECO:0000256" key="3">
    <source>
        <dbReference type="ARBA" id="ARBA00022448"/>
    </source>
</evidence>
<keyword evidence="3" id="KW-0813">Transport</keyword>
<feature type="region of interest" description="Disordered" evidence="11">
    <location>
        <begin position="1"/>
        <end position="23"/>
    </location>
</feature>
<evidence type="ECO:0000256" key="12">
    <source>
        <dbReference type="SAM" id="Phobius"/>
    </source>
</evidence>
<evidence type="ECO:0000256" key="2">
    <source>
        <dbReference type="ARBA" id="ARBA00004141"/>
    </source>
</evidence>
<proteinExistence type="predicted"/>
<evidence type="ECO:0000256" key="4">
    <source>
        <dbReference type="ARBA" id="ARBA00022617"/>
    </source>
</evidence>
<evidence type="ECO:0000313" key="15">
    <source>
        <dbReference type="Proteomes" id="UP000031737"/>
    </source>
</evidence>
<keyword evidence="5 12" id="KW-0812">Transmembrane</keyword>
<feature type="transmembrane region" description="Helical" evidence="12">
    <location>
        <begin position="71"/>
        <end position="95"/>
    </location>
</feature>
<dbReference type="OrthoDB" id="432881at2759"/>
<evidence type="ECO:0000256" key="11">
    <source>
        <dbReference type="SAM" id="MobiDB-lite"/>
    </source>
</evidence>
<organism evidence="14 15">
    <name type="scientific">Trypanosoma rangeli SC58</name>
    <dbReference type="NCBI Taxonomy" id="429131"/>
    <lineage>
        <taxon>Eukaryota</taxon>
        <taxon>Discoba</taxon>
        <taxon>Euglenozoa</taxon>
        <taxon>Kinetoplastea</taxon>
        <taxon>Metakinetoplastina</taxon>
        <taxon>Trypanosomatida</taxon>
        <taxon>Trypanosomatidae</taxon>
        <taxon>Trypanosoma</taxon>
        <taxon>Herpetosoma</taxon>
    </lineage>
</organism>
<dbReference type="GO" id="GO:0140575">
    <property type="term" value="F:transmembrane monodehydroascorbate reductase activity"/>
    <property type="evidence" value="ECO:0007669"/>
    <property type="project" value="InterPro"/>
</dbReference>
<name>A0A061IXU1_TRYRA</name>
<gene>
    <name evidence="14" type="ORF">TRSC58_04821</name>
</gene>
<evidence type="ECO:0000256" key="1">
    <source>
        <dbReference type="ARBA" id="ARBA00001970"/>
    </source>
</evidence>
<protein>
    <submittedName>
        <fullName evidence="14">Ferric reductase transmembrane protein</fullName>
    </submittedName>
</protein>
<comment type="caution">
    <text evidence="14">The sequence shown here is derived from an EMBL/GenBank/DDBJ whole genome shotgun (WGS) entry which is preliminary data.</text>
</comment>
<keyword evidence="9" id="KW-0408">Iron</keyword>
<feature type="domain" description="Cytochrome b561" evidence="13">
    <location>
        <begin position="26"/>
        <end position="236"/>
    </location>
</feature>
<feature type="transmembrane region" description="Helical" evidence="12">
    <location>
        <begin position="41"/>
        <end position="59"/>
    </location>
</feature>
<comment type="cofactor">
    <cofactor evidence="1">
        <name>heme b</name>
        <dbReference type="ChEBI" id="CHEBI:60344"/>
    </cofactor>
</comment>
<keyword evidence="4" id="KW-0349">Heme</keyword>
<dbReference type="Proteomes" id="UP000031737">
    <property type="component" value="Unassembled WGS sequence"/>
</dbReference>
<dbReference type="Pfam" id="PF03188">
    <property type="entry name" value="Cytochrom_B561"/>
    <property type="match status" value="1"/>
</dbReference>
<dbReference type="InterPro" id="IPR045150">
    <property type="entry name" value="CYB561D1/2"/>
</dbReference>
<dbReference type="VEuPathDB" id="TriTrypDB:TRSC58_04821"/>
<keyword evidence="6" id="KW-0479">Metal-binding</keyword>
<keyword evidence="15" id="KW-1185">Reference proteome</keyword>
<dbReference type="InterPro" id="IPR006593">
    <property type="entry name" value="Cyt_b561/ferric_Rdtase_TM"/>
</dbReference>
<feature type="transmembrane region" description="Helical" evidence="12">
    <location>
        <begin position="218"/>
        <end position="235"/>
    </location>
</feature>
<evidence type="ECO:0000256" key="5">
    <source>
        <dbReference type="ARBA" id="ARBA00022692"/>
    </source>
</evidence>
<keyword evidence="7" id="KW-0249">Electron transport</keyword>
<dbReference type="PANTHER" id="PTHR15422">
    <property type="entry name" value="OS05G0565100 PROTEIN"/>
    <property type="match status" value="1"/>
</dbReference>
<feature type="transmembrane region" description="Helical" evidence="12">
    <location>
        <begin position="190"/>
        <end position="212"/>
    </location>
</feature>
<evidence type="ECO:0000256" key="8">
    <source>
        <dbReference type="ARBA" id="ARBA00022989"/>
    </source>
</evidence>
<keyword evidence="8 12" id="KW-1133">Transmembrane helix</keyword>
<dbReference type="PROSITE" id="PS50939">
    <property type="entry name" value="CYTOCHROME_B561"/>
    <property type="match status" value="1"/>
</dbReference>
<dbReference type="Gene3D" id="1.20.120.1770">
    <property type="match status" value="1"/>
</dbReference>
<reference evidence="14 15" key="1">
    <citation type="submission" date="2013-07" db="EMBL/GenBank/DDBJ databases">
        <authorList>
            <person name="Stoco P.H."/>
            <person name="Wagner G."/>
            <person name="Gerber A."/>
            <person name="Zaha A."/>
            <person name="Thompson C."/>
            <person name="Bartholomeu D.C."/>
            <person name="Luckemeyer D.D."/>
            <person name="Bahia D."/>
            <person name="Loreto E."/>
            <person name="Prestes E.B."/>
            <person name="Lima F.M."/>
            <person name="Rodrigues-Luiz G."/>
            <person name="Vallejo G.A."/>
            <person name="Filho J.F."/>
            <person name="Monteiro K.M."/>
            <person name="Tyler K.M."/>
            <person name="de Almeida L.G."/>
            <person name="Ortiz M.F."/>
            <person name="Siervo M.A."/>
            <person name="de Moraes M.H."/>
            <person name="Cunha O.L."/>
            <person name="Mendonca-Neto R."/>
            <person name="Silva R."/>
            <person name="Teixeira S.M."/>
            <person name="Murta S.M."/>
            <person name="Sincero T.C."/>
            <person name="Mendes T.A."/>
            <person name="Urmenyi T.P."/>
            <person name="Silva V.G."/>
            <person name="da Rocha W.D."/>
            <person name="Andersson B."/>
            <person name="Romanha A.J."/>
            <person name="Steindel M."/>
            <person name="de Vasconcelos A.T."/>
            <person name="Grisard E.C."/>
        </authorList>
    </citation>
    <scope>NUCLEOTIDE SEQUENCE [LARGE SCALE GENOMIC DNA]</scope>
    <source>
        <strain evidence="14 15">SC58</strain>
    </source>
</reference>
<dbReference type="GO" id="GO:0046872">
    <property type="term" value="F:metal ion binding"/>
    <property type="evidence" value="ECO:0007669"/>
    <property type="project" value="UniProtKB-KW"/>
</dbReference>
<comment type="subcellular location">
    <subcellularLocation>
        <location evidence="2">Membrane</location>
        <topology evidence="2">Multi-pass membrane protein</topology>
    </subcellularLocation>
</comment>
<evidence type="ECO:0000259" key="13">
    <source>
        <dbReference type="PROSITE" id="PS50939"/>
    </source>
</evidence>